<evidence type="ECO:0000313" key="1">
    <source>
        <dbReference type="EMBL" id="MEJ8306378.1"/>
    </source>
</evidence>
<sequence>MNIGISGANGQLGSAVLDDLKKGTAAHALIAISRSPKQPVSVPRSGDAAAAAELASLEWRIGDYDRPGTLPAAYAGLDRLLLIPSPELLPGRRAEQLNTAIDAAMKAGVGHIVLVSSTTAYETETPSNASTYWSSERHLIHHAPSWSILRMNYFAETFAQEAQIAAHTGVLNGLAENKAAFVSRDDLAAAAAGLLAGSVRRSAFYAITGDRSLTGAQRAEAVSRASGRPVTFAIVPEADMIAGFQAAGLPDIATNAILDIQRDFANGLFDIVTGDVERLSGRRPRSLASVLEEAFTSDTDMP</sequence>
<protein>
    <submittedName>
        <fullName evidence="1">NAD(P)H-binding protein</fullName>
    </submittedName>
</protein>
<reference evidence="1" key="1">
    <citation type="submission" date="2024-03" db="EMBL/GenBank/DDBJ databases">
        <title>Whole genome sequecning of epiphytes from Marcgravia umbellata leaves.</title>
        <authorList>
            <person name="Kumar G."/>
            <person name="Savka M.A."/>
        </authorList>
    </citation>
    <scope>NUCLEOTIDE SEQUENCE</scope>
    <source>
        <strain evidence="1">RIT_BL5</strain>
    </source>
</reference>
<proteinExistence type="predicted"/>
<dbReference type="EMBL" id="JBBKAR010000053">
    <property type="protein sequence ID" value="MEJ8306378.1"/>
    <property type="molecule type" value="Genomic_DNA"/>
</dbReference>
<name>A0ACC6PHT7_9BACL</name>
<evidence type="ECO:0000313" key="2">
    <source>
        <dbReference type="Proteomes" id="UP001380953"/>
    </source>
</evidence>
<organism evidence="1 2">
    <name type="scientific">Saccharibacillus sacchari</name>
    <dbReference type="NCBI Taxonomy" id="456493"/>
    <lineage>
        <taxon>Bacteria</taxon>
        <taxon>Bacillati</taxon>
        <taxon>Bacillota</taxon>
        <taxon>Bacilli</taxon>
        <taxon>Bacillales</taxon>
        <taxon>Paenibacillaceae</taxon>
        <taxon>Saccharibacillus</taxon>
    </lineage>
</organism>
<keyword evidence="2" id="KW-1185">Reference proteome</keyword>
<comment type="caution">
    <text evidence="1">The sequence shown here is derived from an EMBL/GenBank/DDBJ whole genome shotgun (WGS) entry which is preliminary data.</text>
</comment>
<accession>A0ACC6PHT7</accession>
<dbReference type="Proteomes" id="UP001380953">
    <property type="component" value="Unassembled WGS sequence"/>
</dbReference>
<gene>
    <name evidence="1" type="ORF">WKI47_20935</name>
</gene>